<evidence type="ECO:0000313" key="2">
    <source>
        <dbReference type="EMBL" id="PJE62961.1"/>
    </source>
</evidence>
<keyword evidence="1" id="KW-1133">Transmembrane helix</keyword>
<accession>A0A2M8KST3</accession>
<evidence type="ECO:0000256" key="1">
    <source>
        <dbReference type="SAM" id="Phobius"/>
    </source>
</evidence>
<dbReference type="AlphaFoldDB" id="A0A2M8KST3"/>
<reference evidence="3" key="1">
    <citation type="submission" date="2017-09" db="EMBL/GenBank/DDBJ databases">
        <title>Depth-based differentiation of microbial function through sediment-hosted aquifers and enrichment of novel symbionts in the deep terrestrial subsurface.</title>
        <authorList>
            <person name="Probst A.J."/>
            <person name="Ladd B."/>
            <person name="Jarett J.K."/>
            <person name="Geller-Mcgrath D.E."/>
            <person name="Sieber C.M.K."/>
            <person name="Emerson J.B."/>
            <person name="Anantharaman K."/>
            <person name="Thomas B.C."/>
            <person name="Malmstrom R."/>
            <person name="Stieglmeier M."/>
            <person name="Klingl A."/>
            <person name="Woyke T."/>
            <person name="Ryan C.M."/>
            <person name="Banfield J.F."/>
        </authorList>
    </citation>
    <scope>NUCLEOTIDE SEQUENCE [LARGE SCALE GENOMIC DNA]</scope>
</reference>
<comment type="caution">
    <text evidence="2">The sequence shown here is derived from an EMBL/GenBank/DDBJ whole genome shotgun (WGS) entry which is preliminary data.</text>
</comment>
<dbReference type="EMBL" id="PFED01000090">
    <property type="protein sequence ID" value="PJE62961.1"/>
    <property type="molecule type" value="Genomic_DNA"/>
</dbReference>
<dbReference type="Proteomes" id="UP000229554">
    <property type="component" value="Unassembled WGS sequence"/>
</dbReference>
<feature type="non-terminal residue" evidence="2">
    <location>
        <position position="198"/>
    </location>
</feature>
<protein>
    <submittedName>
        <fullName evidence="2">Uncharacterized protein</fullName>
    </submittedName>
</protein>
<gene>
    <name evidence="2" type="ORF">COU88_02135</name>
</gene>
<proteinExistence type="predicted"/>
<feature type="transmembrane region" description="Helical" evidence="1">
    <location>
        <begin position="12"/>
        <end position="34"/>
    </location>
</feature>
<name>A0A2M8KST3_9BACT</name>
<sequence length="198" mass="21141">MSSNKAPSLRKQHILLIVLVFILLGGIITGLLALQQRLKISPRAEANGIGISFNNTIPGSGSITDGQTWKWDTNVAYNNSCTDNTATPAQSDQCVATNRLQVDLTDSKISGIKIYRDTAVSATGKVKIGYMNGASKVHIFGPNALPDTEGDQNELIVASYNSTAGFFGTYQLDNGSSITFVVESQPTTGDTVCRTTSY</sequence>
<keyword evidence="1" id="KW-0472">Membrane</keyword>
<organism evidence="2 3">
    <name type="scientific">Candidatus Roizmanbacteria bacterium CG10_big_fil_rev_8_21_14_0_10_39_6</name>
    <dbReference type="NCBI Taxonomy" id="1974853"/>
    <lineage>
        <taxon>Bacteria</taxon>
        <taxon>Candidatus Roizmaniibacteriota</taxon>
    </lineage>
</organism>
<keyword evidence="1" id="KW-0812">Transmembrane</keyword>
<evidence type="ECO:0000313" key="3">
    <source>
        <dbReference type="Proteomes" id="UP000229554"/>
    </source>
</evidence>